<dbReference type="Gene3D" id="3.30.450.150">
    <property type="entry name" value="Haem-degrading domain"/>
    <property type="match status" value="1"/>
</dbReference>
<dbReference type="InterPro" id="IPR005624">
    <property type="entry name" value="PduO/GlcC-like"/>
</dbReference>
<dbReference type="PANTHER" id="PTHR34309">
    <property type="entry name" value="SLR1406 PROTEIN"/>
    <property type="match status" value="1"/>
</dbReference>
<protein>
    <submittedName>
        <fullName evidence="1">Uncharacterized conserved protein GlcG, DUF336 family</fullName>
    </submittedName>
</protein>
<keyword evidence="2" id="KW-1185">Reference proteome</keyword>
<dbReference type="InterPro" id="IPR038084">
    <property type="entry name" value="PduO/GlcC-like_sf"/>
</dbReference>
<name>A0ABY0XN27_9PSED</name>
<evidence type="ECO:0000313" key="2">
    <source>
        <dbReference type="Proteomes" id="UP000199665"/>
    </source>
</evidence>
<dbReference type="SUPFAM" id="SSF143744">
    <property type="entry name" value="GlcG-like"/>
    <property type="match status" value="1"/>
</dbReference>
<evidence type="ECO:0000313" key="1">
    <source>
        <dbReference type="EMBL" id="SEB72071.1"/>
    </source>
</evidence>
<organism evidence="1 2">
    <name type="scientific">Pseudomonas mohnii</name>
    <dbReference type="NCBI Taxonomy" id="395600"/>
    <lineage>
        <taxon>Bacteria</taxon>
        <taxon>Pseudomonadati</taxon>
        <taxon>Pseudomonadota</taxon>
        <taxon>Gammaproteobacteria</taxon>
        <taxon>Pseudomonadales</taxon>
        <taxon>Pseudomonadaceae</taxon>
        <taxon>Pseudomonas</taxon>
    </lineage>
</organism>
<dbReference type="InterPro" id="IPR052517">
    <property type="entry name" value="GlcG_carb_metab_protein"/>
</dbReference>
<reference evidence="1 2" key="1">
    <citation type="submission" date="2016-10" db="EMBL/GenBank/DDBJ databases">
        <authorList>
            <person name="Varghese N."/>
            <person name="Submissions S."/>
        </authorList>
    </citation>
    <scope>NUCLEOTIDE SEQUENCE [LARGE SCALE GENOMIC DNA]</scope>
    <source>
        <strain evidence="1 2">DSM 18327</strain>
    </source>
</reference>
<accession>A0ABY0XN27</accession>
<dbReference type="Proteomes" id="UP000199665">
    <property type="component" value="Unassembled WGS sequence"/>
</dbReference>
<gene>
    <name evidence="1" type="ORF">SAMN05216205_0445</name>
</gene>
<comment type="caution">
    <text evidence="1">The sequence shown here is derived from an EMBL/GenBank/DDBJ whole genome shotgun (WGS) entry which is preliminary data.</text>
</comment>
<dbReference type="PANTHER" id="PTHR34309:SF1">
    <property type="entry name" value="PROTEIN GLCG"/>
    <property type="match status" value="1"/>
</dbReference>
<proteinExistence type="predicted"/>
<dbReference type="Pfam" id="PF03928">
    <property type="entry name" value="HbpS-like"/>
    <property type="match status" value="1"/>
</dbReference>
<sequence>MNELVRQQSTITLRLAMQALQSALDRAEEEQVRISIVVVDAGGQPIHSAHMDMAPRQSRDIALNKALTAAGFGISTKAWQERLEKCSEGVRQGLPLQRNMAMFGGGEPFLHDGQVIGAIGVSGASETIDECCARAAVEQVRALLISS</sequence>
<dbReference type="EMBL" id="FNRV01000001">
    <property type="protein sequence ID" value="SEB72071.1"/>
    <property type="molecule type" value="Genomic_DNA"/>
</dbReference>